<dbReference type="Gene3D" id="3.40.50.12780">
    <property type="entry name" value="N-terminal domain of ligase-like"/>
    <property type="match status" value="1"/>
</dbReference>
<protein>
    <submittedName>
        <fullName evidence="1">F390 synthetase-related protein</fullName>
    </submittedName>
</protein>
<accession>A0ABV5W232</accession>
<dbReference type="RefSeq" id="WP_344909270.1">
    <property type="nucleotide sequence ID" value="NZ_BAAAYO010000008.1"/>
</dbReference>
<dbReference type="NCBIfam" id="TIGR02304">
    <property type="entry name" value="aden_form_hyp"/>
    <property type="match status" value="1"/>
</dbReference>
<proteinExistence type="predicted"/>
<dbReference type="EMBL" id="JBHMAG010000016">
    <property type="protein sequence ID" value="MFB9754624.1"/>
    <property type="molecule type" value="Genomic_DNA"/>
</dbReference>
<keyword evidence="2" id="KW-1185">Reference proteome</keyword>
<dbReference type="InterPro" id="IPR053158">
    <property type="entry name" value="CapK_Type1_Caps_Biosynth"/>
</dbReference>
<dbReference type="SUPFAM" id="SSF56801">
    <property type="entry name" value="Acetyl-CoA synthetase-like"/>
    <property type="match status" value="1"/>
</dbReference>
<dbReference type="PANTHER" id="PTHR36932">
    <property type="entry name" value="CAPSULAR POLYSACCHARIDE BIOSYNTHESIS PROTEIN"/>
    <property type="match status" value="1"/>
</dbReference>
<reference evidence="1 2" key="1">
    <citation type="submission" date="2024-09" db="EMBL/GenBank/DDBJ databases">
        <authorList>
            <person name="Sun Q."/>
            <person name="Mori K."/>
        </authorList>
    </citation>
    <scope>NUCLEOTIDE SEQUENCE [LARGE SCALE GENOMIC DNA]</scope>
    <source>
        <strain evidence="1 2">JCM 12520</strain>
    </source>
</reference>
<evidence type="ECO:0000313" key="2">
    <source>
        <dbReference type="Proteomes" id="UP001589619"/>
    </source>
</evidence>
<gene>
    <name evidence="1" type="ORF">ACFFNY_23900</name>
</gene>
<sequence>MNIADRISVLYHYGMARRKRRWSGREELERWQEARVREHVRRVRRESAFYRELWGDRPSAEWREFPIIDKSVMMEKFDRLNTVGIRKEEAFALALQAERTRDFTPMIDGVTIGLSSGTSGNRGLFLVGRRERRTWAGTVLAKVLPGPLSDGHRIAFFLRADSNLYGTVGGGSLQFAFYDLMDPLALQLARLGKQQPTLLVAPPSMLRLLAEKQKEGKLAIRPERVVSVAETLDPLDRGVVEEVFGQPLHQVYQCTEGFLGATCRHGTLHLNEDVVCVQKDYVDRERRKFVPIITDFSRTTQPIVRYRLNDLLTELEGICPCGSPFMALEAIEGRCDDLYYLPALDGSGWVPVFPDYLARAVMAASPDIEEYQLVLHAPDRLNVRLRVSEALRAEACRRVAETIGELCGTMGCRTPSMEFTDYTFVPGSRKLRRVERRFRFDPDTGLVF</sequence>
<dbReference type="PANTHER" id="PTHR36932:SF1">
    <property type="entry name" value="CAPSULAR POLYSACCHARIDE BIOSYNTHESIS PROTEIN"/>
    <property type="match status" value="1"/>
</dbReference>
<dbReference type="Proteomes" id="UP001589619">
    <property type="component" value="Unassembled WGS sequence"/>
</dbReference>
<dbReference type="InterPro" id="IPR042099">
    <property type="entry name" value="ANL_N_sf"/>
</dbReference>
<organism evidence="1 2">
    <name type="scientific">Paenibacillus hodogayensis</name>
    <dbReference type="NCBI Taxonomy" id="279208"/>
    <lineage>
        <taxon>Bacteria</taxon>
        <taxon>Bacillati</taxon>
        <taxon>Bacillota</taxon>
        <taxon>Bacilli</taxon>
        <taxon>Bacillales</taxon>
        <taxon>Paenibacillaceae</taxon>
        <taxon>Paenibacillus</taxon>
    </lineage>
</organism>
<comment type="caution">
    <text evidence="1">The sequence shown here is derived from an EMBL/GenBank/DDBJ whole genome shotgun (WGS) entry which is preliminary data.</text>
</comment>
<evidence type="ECO:0000313" key="1">
    <source>
        <dbReference type="EMBL" id="MFB9754624.1"/>
    </source>
</evidence>
<dbReference type="InterPro" id="IPR012685">
    <property type="entry name" value="CHP02304_F390_synth-rel"/>
</dbReference>
<name>A0ABV5W232_9BACL</name>